<feature type="compositionally biased region" description="Polar residues" evidence="1">
    <location>
        <begin position="1"/>
        <end position="17"/>
    </location>
</feature>
<evidence type="ECO:0000259" key="3">
    <source>
        <dbReference type="Pfam" id="PF16452"/>
    </source>
</evidence>
<dbReference type="InterPro" id="IPR032499">
    <property type="entry name" value="Phage_CI_C"/>
</dbReference>
<dbReference type="Pfam" id="PF16452">
    <property type="entry name" value="Phage_CI_C"/>
    <property type="match status" value="1"/>
</dbReference>
<feature type="domain" description="Bacteriophage CI repressor N-terminal" evidence="2">
    <location>
        <begin position="28"/>
        <end position="88"/>
    </location>
</feature>
<dbReference type="AlphaFoldDB" id="A0A3V3LZU1"/>
<dbReference type="Gene3D" id="1.10.260.40">
    <property type="entry name" value="lambda repressor-like DNA-binding domains"/>
    <property type="match status" value="1"/>
</dbReference>
<dbReference type="RefSeq" id="WP_063929166.1">
    <property type="nucleotide sequence ID" value="NZ_JBJIEL010000002.1"/>
</dbReference>
<gene>
    <name evidence="4" type="ORF">JR37_19710</name>
</gene>
<comment type="caution">
    <text evidence="4">The sequence shown here is derived from an EMBL/GenBank/DDBJ whole genome shotgun (WGS) entry which is preliminary data.</text>
</comment>
<feature type="domain" description="Bacteriophage CI repressor C-terminal" evidence="3">
    <location>
        <begin position="116"/>
        <end position="209"/>
    </location>
</feature>
<dbReference type="InterPro" id="IPR010744">
    <property type="entry name" value="Phage_CI_N"/>
</dbReference>
<evidence type="ECO:0000259" key="2">
    <source>
        <dbReference type="Pfam" id="PF07022"/>
    </source>
</evidence>
<accession>A0A3V3LZU1</accession>
<dbReference type="Gene3D" id="2.10.109.10">
    <property type="entry name" value="Umud Fragment, subunit A"/>
    <property type="match status" value="1"/>
</dbReference>
<dbReference type="GO" id="GO:0003677">
    <property type="term" value="F:DNA binding"/>
    <property type="evidence" value="ECO:0007669"/>
    <property type="project" value="InterPro"/>
</dbReference>
<dbReference type="Pfam" id="PF07022">
    <property type="entry name" value="Phage_CI_repr"/>
    <property type="match status" value="1"/>
</dbReference>
<evidence type="ECO:0000313" key="4">
    <source>
        <dbReference type="EMBL" id="ECC2889943.1"/>
    </source>
</evidence>
<dbReference type="GO" id="GO:0051259">
    <property type="term" value="P:protein complex oligomerization"/>
    <property type="evidence" value="ECO:0007669"/>
    <property type="project" value="InterPro"/>
</dbReference>
<sequence length="216" mass="24075">MIQNWKGQQQDFTNRKSIQLPHGGKDPIERICAAYGFTSRQALCRHLDVSQSTMANRVTRGNFPSDWVLICAMETGASLDWLVFGRGEAPKMETHIENTTEIPQAQKTLQLSYLTIQNGVIKNQKQIDVAPELIPTGTTSPRLVGLDSAIWIVDDFTGELVDGFWLTEMDGVISIREMYRLPGGRVRVENGKASFECNAADVKILGKAIGKTEFME</sequence>
<protein>
    <submittedName>
        <fullName evidence="4">Phage repressor protein</fullName>
    </submittedName>
</protein>
<proteinExistence type="predicted"/>
<dbReference type="EMBL" id="AAIBAZ010000011">
    <property type="protein sequence ID" value="ECC2889943.1"/>
    <property type="molecule type" value="Genomic_DNA"/>
</dbReference>
<dbReference type="InterPro" id="IPR010982">
    <property type="entry name" value="Lambda_DNA-bd_dom_sf"/>
</dbReference>
<dbReference type="GO" id="GO:0045892">
    <property type="term" value="P:negative regulation of DNA-templated transcription"/>
    <property type="evidence" value="ECO:0007669"/>
    <property type="project" value="InterPro"/>
</dbReference>
<name>A0A3V3LZU1_SALET</name>
<organism evidence="4">
    <name type="scientific">Salmonella enterica I</name>
    <dbReference type="NCBI Taxonomy" id="59201"/>
    <lineage>
        <taxon>Bacteria</taxon>
        <taxon>Pseudomonadati</taxon>
        <taxon>Pseudomonadota</taxon>
        <taxon>Gammaproteobacteria</taxon>
        <taxon>Enterobacterales</taxon>
        <taxon>Enterobacteriaceae</taxon>
        <taxon>Salmonella</taxon>
    </lineage>
</organism>
<feature type="region of interest" description="Disordered" evidence="1">
    <location>
        <begin position="1"/>
        <end position="21"/>
    </location>
</feature>
<reference evidence="4" key="1">
    <citation type="submission" date="2018-07" db="EMBL/GenBank/DDBJ databases">
        <authorList>
            <consortium name="GenomeTrakr network: Whole genome sequencing for foodborne pathogen traceback"/>
        </authorList>
    </citation>
    <scope>NUCLEOTIDE SEQUENCE</scope>
    <source>
        <strain evidence="4">WAPHL_SAL-A00449</strain>
    </source>
</reference>
<evidence type="ECO:0000256" key="1">
    <source>
        <dbReference type="SAM" id="MobiDB-lite"/>
    </source>
</evidence>